<proteinExistence type="predicted"/>
<dbReference type="AlphaFoldDB" id="A0A0E9LSW8"/>
<evidence type="ECO:0000256" key="1">
    <source>
        <dbReference type="ARBA" id="ARBA00004651"/>
    </source>
</evidence>
<reference evidence="7 8" key="1">
    <citation type="journal article" date="2015" name="Microbes Environ.">
        <title>Distribution and evolution of nitrogen fixation genes in the phylum bacteroidetes.</title>
        <authorList>
            <person name="Inoue J."/>
            <person name="Oshima K."/>
            <person name="Suda W."/>
            <person name="Sakamoto M."/>
            <person name="Iino T."/>
            <person name="Noda S."/>
            <person name="Hongoh Y."/>
            <person name="Hattori M."/>
            <person name="Ohkuma M."/>
        </authorList>
    </citation>
    <scope>NUCLEOTIDE SEQUENCE [LARGE SCALE GENOMIC DNA]</scope>
    <source>
        <strain evidence="7">JCM 15548</strain>
    </source>
</reference>
<sequence>MRTKQAKVLQFILFLATGALILWWLYRDQDPQKLLTAIKEDVNYWWILASLLAGLLSNVSRTIRWQMLITPLNDKRPRFLNTFLALTIGYLANLAIPRMGEVSRCAVLSKHENISFTQLIGTVVAERALDILSMLVSLLLVVLLQFKVLHSITGSAFDFSQLFSSFTTPTPYVIVILIAGSIWLFRKK</sequence>
<evidence type="ECO:0000256" key="2">
    <source>
        <dbReference type="ARBA" id="ARBA00022475"/>
    </source>
</evidence>
<name>A0A0E9LSW8_9BACT</name>
<evidence type="ECO:0000256" key="5">
    <source>
        <dbReference type="ARBA" id="ARBA00023136"/>
    </source>
</evidence>
<gene>
    <name evidence="7" type="ORF">JCM15548_1458</name>
</gene>
<keyword evidence="4 6" id="KW-1133">Transmembrane helix</keyword>
<evidence type="ECO:0000313" key="7">
    <source>
        <dbReference type="EMBL" id="GAO28373.1"/>
    </source>
</evidence>
<keyword evidence="8" id="KW-1185">Reference proteome</keyword>
<accession>A0A0E9LSW8</accession>
<feature type="transmembrane region" description="Helical" evidence="6">
    <location>
        <begin position="7"/>
        <end position="26"/>
    </location>
</feature>
<keyword evidence="2" id="KW-1003">Cell membrane</keyword>
<protein>
    <submittedName>
        <fullName evidence="7">Putative dolichol-P-glucose synthetase</fullName>
    </submittedName>
</protein>
<dbReference type="InterPro" id="IPR022791">
    <property type="entry name" value="L-PG_synthase/AglD"/>
</dbReference>
<dbReference type="EMBL" id="BAZW01000002">
    <property type="protein sequence ID" value="GAO28373.1"/>
    <property type="molecule type" value="Genomic_DNA"/>
</dbReference>
<dbReference type="GO" id="GO:0005886">
    <property type="term" value="C:plasma membrane"/>
    <property type="evidence" value="ECO:0007669"/>
    <property type="project" value="UniProtKB-SubCell"/>
</dbReference>
<dbReference type="NCBIfam" id="TIGR00374">
    <property type="entry name" value="flippase-like domain"/>
    <property type="match status" value="1"/>
</dbReference>
<comment type="caution">
    <text evidence="7">The sequence shown here is derived from an EMBL/GenBank/DDBJ whole genome shotgun (WGS) entry which is preliminary data.</text>
</comment>
<evidence type="ECO:0000256" key="4">
    <source>
        <dbReference type="ARBA" id="ARBA00022989"/>
    </source>
</evidence>
<keyword evidence="3 6" id="KW-0812">Transmembrane</keyword>
<dbReference type="PANTHER" id="PTHR39087">
    <property type="entry name" value="UPF0104 MEMBRANE PROTEIN MJ1595"/>
    <property type="match status" value="1"/>
</dbReference>
<evidence type="ECO:0000256" key="3">
    <source>
        <dbReference type="ARBA" id="ARBA00022692"/>
    </source>
</evidence>
<dbReference type="Pfam" id="PF03706">
    <property type="entry name" value="LPG_synthase_TM"/>
    <property type="match status" value="1"/>
</dbReference>
<feature type="transmembrane region" description="Helical" evidence="6">
    <location>
        <begin position="162"/>
        <end position="185"/>
    </location>
</feature>
<dbReference type="Proteomes" id="UP000032900">
    <property type="component" value="Unassembled WGS sequence"/>
</dbReference>
<feature type="transmembrane region" description="Helical" evidence="6">
    <location>
        <begin position="131"/>
        <end position="150"/>
    </location>
</feature>
<keyword evidence="5 6" id="KW-0472">Membrane</keyword>
<dbReference type="RefSeq" id="WP_262486855.1">
    <property type="nucleotide sequence ID" value="NZ_BAZW01000002.1"/>
</dbReference>
<dbReference type="PANTHER" id="PTHR39087:SF2">
    <property type="entry name" value="UPF0104 MEMBRANE PROTEIN MJ1595"/>
    <property type="match status" value="1"/>
</dbReference>
<organism evidence="7 8">
    <name type="scientific">Geofilum rubicundum JCM 15548</name>
    <dbReference type="NCBI Taxonomy" id="1236989"/>
    <lineage>
        <taxon>Bacteria</taxon>
        <taxon>Pseudomonadati</taxon>
        <taxon>Bacteroidota</taxon>
        <taxon>Bacteroidia</taxon>
        <taxon>Marinilabiliales</taxon>
        <taxon>Marinilabiliaceae</taxon>
        <taxon>Geofilum</taxon>
    </lineage>
</organism>
<evidence type="ECO:0000313" key="8">
    <source>
        <dbReference type="Proteomes" id="UP000032900"/>
    </source>
</evidence>
<comment type="subcellular location">
    <subcellularLocation>
        <location evidence="1">Cell membrane</location>
        <topology evidence="1">Multi-pass membrane protein</topology>
    </subcellularLocation>
</comment>
<feature type="transmembrane region" description="Helical" evidence="6">
    <location>
        <begin position="42"/>
        <end position="59"/>
    </location>
</feature>
<evidence type="ECO:0000256" key="6">
    <source>
        <dbReference type="SAM" id="Phobius"/>
    </source>
</evidence>
<dbReference type="STRING" id="1236989.JCM15548_1458"/>